<keyword evidence="4 7" id="KW-0812">Transmembrane</keyword>
<evidence type="ECO:0000256" key="4">
    <source>
        <dbReference type="ARBA" id="ARBA00022692"/>
    </source>
</evidence>
<evidence type="ECO:0000313" key="10">
    <source>
        <dbReference type="EMBL" id="SMP34745.1"/>
    </source>
</evidence>
<sequence>MTRLLSCPSTRQPSLSRPQHRTPSEPIIALIDVVFFLLVFFMLVARLDASAPFEVVPPNAVSGRDMPGGGVTISIARDGQVAVNGTAYDAEAWLVVTKQAAQRDQATLLRVNAHRATPLRFVLPITEALDAAAIGEVVLVVTP</sequence>
<evidence type="ECO:0000256" key="3">
    <source>
        <dbReference type="ARBA" id="ARBA00022475"/>
    </source>
</evidence>
<comment type="similarity">
    <text evidence="2 7">Belongs to the ExbD/TolR family.</text>
</comment>
<keyword evidence="6 9" id="KW-0472">Membrane</keyword>
<evidence type="ECO:0000256" key="7">
    <source>
        <dbReference type="RuleBase" id="RU003879"/>
    </source>
</evidence>
<organism evidence="10 11">
    <name type="scientific">Shimia sagamensis</name>
    <dbReference type="NCBI Taxonomy" id="1566352"/>
    <lineage>
        <taxon>Bacteria</taxon>
        <taxon>Pseudomonadati</taxon>
        <taxon>Pseudomonadota</taxon>
        <taxon>Alphaproteobacteria</taxon>
        <taxon>Rhodobacterales</taxon>
        <taxon>Roseobacteraceae</taxon>
    </lineage>
</organism>
<feature type="transmembrane region" description="Helical" evidence="9">
    <location>
        <begin position="27"/>
        <end position="45"/>
    </location>
</feature>
<dbReference type="EMBL" id="FXTY01000010">
    <property type="protein sequence ID" value="SMP34745.1"/>
    <property type="molecule type" value="Genomic_DNA"/>
</dbReference>
<keyword evidence="7" id="KW-0653">Protein transport</keyword>
<accession>A0ABY1PLW6</accession>
<evidence type="ECO:0000256" key="2">
    <source>
        <dbReference type="ARBA" id="ARBA00005811"/>
    </source>
</evidence>
<gene>
    <name evidence="10" type="ORF">SAMN06265373_11083</name>
</gene>
<dbReference type="PANTHER" id="PTHR30558">
    <property type="entry name" value="EXBD MEMBRANE COMPONENT OF PMF-DRIVEN MACROMOLECULE IMPORT SYSTEM"/>
    <property type="match status" value="1"/>
</dbReference>
<feature type="compositionally biased region" description="Polar residues" evidence="8">
    <location>
        <begin position="7"/>
        <end position="17"/>
    </location>
</feature>
<dbReference type="Proteomes" id="UP001157961">
    <property type="component" value="Unassembled WGS sequence"/>
</dbReference>
<evidence type="ECO:0000256" key="5">
    <source>
        <dbReference type="ARBA" id="ARBA00022989"/>
    </source>
</evidence>
<evidence type="ECO:0000256" key="1">
    <source>
        <dbReference type="ARBA" id="ARBA00004162"/>
    </source>
</evidence>
<name>A0ABY1PLW6_9RHOB</name>
<reference evidence="10 11" key="1">
    <citation type="submission" date="2017-05" db="EMBL/GenBank/DDBJ databases">
        <authorList>
            <person name="Varghese N."/>
            <person name="Submissions S."/>
        </authorList>
    </citation>
    <scope>NUCLEOTIDE SEQUENCE [LARGE SCALE GENOMIC DNA]</scope>
    <source>
        <strain evidence="10 11">DSM 29734</strain>
    </source>
</reference>
<dbReference type="InterPro" id="IPR003400">
    <property type="entry name" value="ExbD"/>
</dbReference>
<keyword evidence="3" id="KW-1003">Cell membrane</keyword>
<keyword evidence="7" id="KW-0813">Transport</keyword>
<keyword evidence="5 9" id="KW-1133">Transmembrane helix</keyword>
<evidence type="ECO:0000256" key="8">
    <source>
        <dbReference type="SAM" id="MobiDB-lite"/>
    </source>
</evidence>
<dbReference type="PANTHER" id="PTHR30558:SF3">
    <property type="entry name" value="BIOPOLYMER TRANSPORT PROTEIN EXBD-RELATED"/>
    <property type="match status" value="1"/>
</dbReference>
<feature type="region of interest" description="Disordered" evidence="8">
    <location>
        <begin position="1"/>
        <end position="21"/>
    </location>
</feature>
<keyword evidence="11" id="KW-1185">Reference proteome</keyword>
<dbReference type="Pfam" id="PF02472">
    <property type="entry name" value="ExbD"/>
    <property type="match status" value="1"/>
</dbReference>
<evidence type="ECO:0000256" key="9">
    <source>
        <dbReference type="SAM" id="Phobius"/>
    </source>
</evidence>
<comment type="subcellular location">
    <subcellularLocation>
        <location evidence="1">Cell membrane</location>
        <topology evidence="1">Single-pass membrane protein</topology>
    </subcellularLocation>
    <subcellularLocation>
        <location evidence="7">Cell membrane</location>
        <topology evidence="7">Single-pass type II membrane protein</topology>
    </subcellularLocation>
</comment>
<protein>
    <submittedName>
        <fullName evidence="10">Biopolymer transport protein ExbD</fullName>
    </submittedName>
</protein>
<comment type="caution">
    <text evidence="10">The sequence shown here is derived from an EMBL/GenBank/DDBJ whole genome shotgun (WGS) entry which is preliminary data.</text>
</comment>
<proteinExistence type="inferred from homology"/>
<evidence type="ECO:0000256" key="6">
    <source>
        <dbReference type="ARBA" id="ARBA00023136"/>
    </source>
</evidence>
<dbReference type="RefSeq" id="WP_283427764.1">
    <property type="nucleotide sequence ID" value="NZ_FXTY01000010.1"/>
</dbReference>
<evidence type="ECO:0000313" key="11">
    <source>
        <dbReference type="Proteomes" id="UP001157961"/>
    </source>
</evidence>